<feature type="compositionally biased region" description="Basic and acidic residues" evidence="1">
    <location>
        <begin position="39"/>
        <end position="55"/>
    </location>
</feature>
<name>A0ABV5PDR0_STRCM</name>
<protein>
    <submittedName>
        <fullName evidence="2">Uncharacterized protein</fullName>
    </submittedName>
</protein>
<accession>A0ABV5PDR0</accession>
<evidence type="ECO:0000256" key="1">
    <source>
        <dbReference type="SAM" id="MobiDB-lite"/>
    </source>
</evidence>
<reference evidence="2 3" key="1">
    <citation type="submission" date="2024-09" db="EMBL/GenBank/DDBJ databases">
        <authorList>
            <person name="Sun Q."/>
            <person name="Mori K."/>
        </authorList>
    </citation>
    <scope>NUCLEOTIDE SEQUENCE [LARGE SCALE GENOMIC DNA]</scope>
    <source>
        <strain evidence="2 3">JCM 4362</strain>
    </source>
</reference>
<dbReference type="EMBL" id="JBHMCR010000006">
    <property type="protein sequence ID" value="MFB9520928.1"/>
    <property type="molecule type" value="Genomic_DNA"/>
</dbReference>
<feature type="compositionally biased region" description="Basic and acidic residues" evidence="1">
    <location>
        <begin position="96"/>
        <end position="114"/>
    </location>
</feature>
<evidence type="ECO:0000313" key="3">
    <source>
        <dbReference type="Proteomes" id="UP001589718"/>
    </source>
</evidence>
<evidence type="ECO:0000313" key="2">
    <source>
        <dbReference type="EMBL" id="MFB9520928.1"/>
    </source>
</evidence>
<sequence>MTYEAGNDRPVDAPQGRGKDPSAHGRSTPSARGAEAEPDALHDPVQAERQQRTARDFGVTGAGASPDVGPLHTPPGDGREQHLTSSSAQDPAHSADAGHRPDGGRLADGRDTGHRTGQPGAGAQLLPHGERDKLGLRLQQAVNQFVDEPRRAVEEADHVLEETVRHLTETLAEHRRSLRGGWDSREHGAETEDLRVALRKYREVTERLLQI</sequence>
<keyword evidence="3" id="KW-1185">Reference proteome</keyword>
<feature type="region of interest" description="Disordered" evidence="1">
    <location>
        <begin position="1"/>
        <end position="127"/>
    </location>
</feature>
<proteinExistence type="predicted"/>
<dbReference type="Proteomes" id="UP001589718">
    <property type="component" value="Unassembled WGS sequence"/>
</dbReference>
<organism evidence="2 3">
    <name type="scientific">Streptomyces cremeus</name>
    <dbReference type="NCBI Taxonomy" id="66881"/>
    <lineage>
        <taxon>Bacteria</taxon>
        <taxon>Bacillati</taxon>
        <taxon>Actinomycetota</taxon>
        <taxon>Actinomycetes</taxon>
        <taxon>Kitasatosporales</taxon>
        <taxon>Streptomycetaceae</taxon>
        <taxon>Streptomyces</taxon>
    </lineage>
</organism>
<gene>
    <name evidence="2" type="ORF">ACFFTU_13290</name>
</gene>
<dbReference type="RefSeq" id="WP_345223319.1">
    <property type="nucleotide sequence ID" value="NZ_BAAAXE010000013.1"/>
</dbReference>
<feature type="compositionally biased region" description="Basic and acidic residues" evidence="1">
    <location>
        <begin position="1"/>
        <end position="23"/>
    </location>
</feature>
<comment type="caution">
    <text evidence="2">The sequence shown here is derived from an EMBL/GenBank/DDBJ whole genome shotgun (WGS) entry which is preliminary data.</text>
</comment>